<dbReference type="PROSITE" id="PS51779">
    <property type="entry name" value="POTRA"/>
    <property type="match status" value="4"/>
</dbReference>
<feature type="domain" description="POTRA" evidence="10">
    <location>
        <begin position="348"/>
        <end position="422"/>
    </location>
</feature>
<keyword evidence="4 8" id="KW-0732">Signal</keyword>
<dbReference type="InterPro" id="IPR034746">
    <property type="entry name" value="POTRA"/>
</dbReference>
<evidence type="ECO:0000256" key="2">
    <source>
        <dbReference type="ARBA" id="ARBA00022452"/>
    </source>
</evidence>
<keyword evidence="2 8" id="KW-1134">Transmembrane beta strand</keyword>
<dbReference type="FunFam" id="3.10.20.310:FF:000001">
    <property type="entry name" value="Outer membrane protein assembly factor BamA"/>
    <property type="match status" value="1"/>
</dbReference>
<dbReference type="InterPro" id="IPR039910">
    <property type="entry name" value="D15-like"/>
</dbReference>
<evidence type="ECO:0000313" key="12">
    <source>
        <dbReference type="Proteomes" id="UP000316199"/>
    </source>
</evidence>
<reference evidence="11 12" key="1">
    <citation type="submission" date="2019-02" db="EMBL/GenBank/DDBJ databases">
        <title>Prokaryotic population dynamics and viral predation in marine succession experiment using metagenomics: the confinement effect.</title>
        <authorList>
            <person name="Haro-Moreno J.M."/>
            <person name="Rodriguez-Valera F."/>
            <person name="Lopez-Perez M."/>
        </authorList>
    </citation>
    <scope>NUCLEOTIDE SEQUENCE [LARGE SCALE GENOMIC DNA]</scope>
    <source>
        <strain evidence="11">MED-G157</strain>
    </source>
</reference>
<evidence type="ECO:0000259" key="10">
    <source>
        <dbReference type="PROSITE" id="PS51779"/>
    </source>
</evidence>
<dbReference type="GO" id="GO:1990063">
    <property type="term" value="C:Bam protein complex"/>
    <property type="evidence" value="ECO:0007669"/>
    <property type="project" value="TreeGrafter"/>
</dbReference>
<dbReference type="InterPro" id="IPR000184">
    <property type="entry name" value="Bac_surfAg_D15"/>
</dbReference>
<gene>
    <name evidence="8 11" type="primary">bamA</name>
    <name evidence="11" type="ORF">EVA68_01980</name>
</gene>
<evidence type="ECO:0000256" key="3">
    <source>
        <dbReference type="ARBA" id="ARBA00022692"/>
    </source>
</evidence>
<dbReference type="Gene3D" id="3.10.20.310">
    <property type="entry name" value="membrane protein fhac"/>
    <property type="match status" value="5"/>
</dbReference>
<evidence type="ECO:0000256" key="8">
    <source>
        <dbReference type="HAMAP-Rule" id="MF_01430"/>
    </source>
</evidence>
<comment type="caution">
    <text evidence="11">The sequence shown here is derived from an EMBL/GenBank/DDBJ whole genome shotgun (WGS) entry which is preliminary data.</text>
</comment>
<keyword evidence="3 8" id="KW-0812">Transmembrane</keyword>
<dbReference type="Pfam" id="PF07244">
    <property type="entry name" value="POTRA"/>
    <property type="match status" value="4"/>
</dbReference>
<feature type="domain" description="POTRA" evidence="10">
    <location>
        <begin position="90"/>
        <end position="170"/>
    </location>
</feature>
<comment type="subunit">
    <text evidence="8">Part of the Bam complex.</text>
</comment>
<dbReference type="Gene3D" id="2.40.160.50">
    <property type="entry name" value="membrane protein fhac: a member of the omp85/tpsb transporter family"/>
    <property type="match status" value="1"/>
</dbReference>
<dbReference type="Pfam" id="PF01103">
    <property type="entry name" value="Omp85"/>
    <property type="match status" value="1"/>
</dbReference>
<organism evidence="11 12">
    <name type="scientific">OM182 bacterium</name>
    <dbReference type="NCBI Taxonomy" id="2510334"/>
    <lineage>
        <taxon>Bacteria</taxon>
        <taxon>Pseudomonadati</taxon>
        <taxon>Pseudomonadota</taxon>
        <taxon>Gammaproteobacteria</taxon>
        <taxon>OMG group</taxon>
        <taxon>OM182 clade</taxon>
    </lineage>
</organism>
<evidence type="ECO:0000256" key="4">
    <source>
        <dbReference type="ARBA" id="ARBA00022729"/>
    </source>
</evidence>
<comment type="similarity">
    <text evidence="8">Belongs to the BamA family.</text>
</comment>
<evidence type="ECO:0000256" key="1">
    <source>
        <dbReference type="ARBA" id="ARBA00004370"/>
    </source>
</evidence>
<evidence type="ECO:0000256" key="7">
    <source>
        <dbReference type="ARBA" id="ARBA00023237"/>
    </source>
</evidence>
<proteinExistence type="inferred from homology"/>
<dbReference type="GO" id="GO:0043165">
    <property type="term" value="P:Gram-negative-bacterium-type cell outer membrane assembly"/>
    <property type="evidence" value="ECO:0007669"/>
    <property type="project" value="UniProtKB-UniRule"/>
</dbReference>
<sequence>MVNRLRNWIVILVFAFSDANAFIFNDVRVEGLQRISAGTVFSSIPFNTGDDVDELDVRLIIESLFETGSFDDVQVGRDGDVLVIIVNERPSIDKIEIEGNKAIKTEDLLEGLSDSGLAVGQIFKKVTLEYIASGLERQYVSQGRYDASIKTEVLALPRNRVLVKVDVDEGNVSSIKHINIVGNTLWDDDTLLDLMELKLSSWSWLLFWKKDDQYSKEKLESDLESLESWYLDRGYLNFAIESTQVSISPNMQDVYITINISEGDKFTVSSVDIAGELFEIPEKTIRSLILSRPGQTFSRQLMTSSEERIERVLGNAGYTFASTTGETVVDESGETVSVKFFVDAGKRAYVRRITFRGNTATHDEVLRREMRQMEAGWASTAAIEHSKVRLERLGFFKEVTVDTPAVPGTEDQIDVNYTVEEQPSGAISASLGYAGDFGLILGANYQENNVFGTGNSVGIGINRSDFQKAFNFSFMDPYFTLDGVSRGYSVFFRESDFEERNIARFSTDSSGGSINFGYPLSEVSRLGFNLGFERTLLKEGIFPVQEISRFLAVEGNKFDLYTLTGSYVMSALNRGLLPNAGRSQSISLEMTLPGSDLEFFRINYAGQVFFPLSRLFTLRLRADLGYGEAYGDTNVFPFYKHFYTGGMGSVRGYENNTLGPRGTPSPLDTYARFDPIGGNVLVETSAEILFPLPFVKDQQQIKSALFIDAGNVFNTNCAPISVICNGIDDGELRYSAGVAVTWITGFAPLSFALSFPFNEKSGDESEAFQFEIGRTF</sequence>
<dbReference type="AlphaFoldDB" id="A0A520S440"/>
<protein>
    <recommendedName>
        <fullName evidence="8 9">Outer membrane protein assembly factor BamA</fullName>
    </recommendedName>
</protein>
<accession>A0A520S440</accession>
<comment type="subcellular location">
    <subcellularLocation>
        <location evidence="8">Cell outer membrane</location>
    </subcellularLocation>
    <subcellularLocation>
        <location evidence="1">Membrane</location>
    </subcellularLocation>
</comment>
<evidence type="ECO:0000256" key="9">
    <source>
        <dbReference type="NCBIfam" id="TIGR03303"/>
    </source>
</evidence>
<feature type="domain" description="POTRA" evidence="10">
    <location>
        <begin position="173"/>
        <end position="263"/>
    </location>
</feature>
<dbReference type="InterPro" id="IPR023707">
    <property type="entry name" value="OM_assembly_BamA"/>
</dbReference>
<evidence type="ECO:0000256" key="5">
    <source>
        <dbReference type="ARBA" id="ARBA00022737"/>
    </source>
</evidence>
<keyword evidence="6 8" id="KW-0472">Membrane</keyword>
<dbReference type="PANTHER" id="PTHR12815">
    <property type="entry name" value="SORTING AND ASSEMBLY MACHINERY SAMM50 PROTEIN FAMILY MEMBER"/>
    <property type="match status" value="1"/>
</dbReference>
<comment type="function">
    <text evidence="8">Part of the outer membrane protein assembly complex, which is involved in assembly and insertion of beta-barrel proteins into the outer membrane.</text>
</comment>
<dbReference type="InterPro" id="IPR010827">
    <property type="entry name" value="BamA/TamA_POTRA"/>
</dbReference>
<evidence type="ECO:0000256" key="6">
    <source>
        <dbReference type="ARBA" id="ARBA00023136"/>
    </source>
</evidence>
<keyword evidence="5 8" id="KW-0677">Repeat</keyword>
<dbReference type="EMBL" id="SHAG01000004">
    <property type="protein sequence ID" value="RZO77199.1"/>
    <property type="molecule type" value="Genomic_DNA"/>
</dbReference>
<keyword evidence="7 8" id="KW-0998">Cell outer membrane</keyword>
<evidence type="ECO:0000313" key="11">
    <source>
        <dbReference type="EMBL" id="RZO77199.1"/>
    </source>
</evidence>
<dbReference type="HAMAP" id="MF_01430">
    <property type="entry name" value="OM_assembly_BamA"/>
    <property type="match status" value="1"/>
</dbReference>
<dbReference type="Proteomes" id="UP000316199">
    <property type="component" value="Unassembled WGS sequence"/>
</dbReference>
<name>A0A520S440_9GAMM</name>
<feature type="domain" description="POTRA" evidence="10">
    <location>
        <begin position="22"/>
        <end position="89"/>
    </location>
</feature>
<dbReference type="NCBIfam" id="TIGR03303">
    <property type="entry name" value="OM_YaeT"/>
    <property type="match status" value="1"/>
</dbReference>
<dbReference type="PIRSF" id="PIRSF006076">
    <property type="entry name" value="OM_assembly_OMP85"/>
    <property type="match status" value="1"/>
</dbReference>
<dbReference type="PANTHER" id="PTHR12815:SF23">
    <property type="entry name" value="OUTER MEMBRANE PROTEIN ASSEMBLY FACTOR BAMA"/>
    <property type="match status" value="1"/>
</dbReference>
<dbReference type="GO" id="GO:0051205">
    <property type="term" value="P:protein insertion into membrane"/>
    <property type="evidence" value="ECO:0007669"/>
    <property type="project" value="UniProtKB-UniRule"/>
</dbReference>